<evidence type="ECO:0000259" key="1">
    <source>
        <dbReference type="Pfam" id="PF04466"/>
    </source>
</evidence>
<name>A0A1G7BFF9_9FLAO</name>
<proteinExistence type="predicted"/>
<dbReference type="Pfam" id="PF04466">
    <property type="entry name" value="Terminase_3"/>
    <property type="match status" value="1"/>
</dbReference>
<organism evidence="2 3">
    <name type="scientific">Riemerella columbipharyngis</name>
    <dbReference type="NCBI Taxonomy" id="1071918"/>
    <lineage>
        <taxon>Bacteria</taxon>
        <taxon>Pseudomonadati</taxon>
        <taxon>Bacteroidota</taxon>
        <taxon>Flavobacteriia</taxon>
        <taxon>Flavobacteriales</taxon>
        <taxon>Weeksellaceae</taxon>
        <taxon>Riemerella</taxon>
    </lineage>
</organism>
<keyword evidence="3" id="KW-1185">Reference proteome</keyword>
<evidence type="ECO:0000313" key="3">
    <source>
        <dbReference type="Proteomes" id="UP000198517"/>
    </source>
</evidence>
<dbReference type="Gene3D" id="3.40.50.300">
    <property type="entry name" value="P-loop containing nucleotide triphosphate hydrolases"/>
    <property type="match status" value="1"/>
</dbReference>
<accession>A0A1G7BFF9</accession>
<dbReference type="Proteomes" id="UP000198517">
    <property type="component" value="Unassembled WGS sequence"/>
</dbReference>
<gene>
    <name evidence="2" type="ORF">SAMN05421544_105122</name>
</gene>
<dbReference type="EMBL" id="FNAS01000005">
    <property type="protein sequence ID" value="SDE24975.1"/>
    <property type="molecule type" value="Genomic_DNA"/>
</dbReference>
<reference evidence="2 3" key="1">
    <citation type="submission" date="2016-10" db="EMBL/GenBank/DDBJ databases">
        <authorList>
            <person name="de Groot N.N."/>
        </authorList>
    </citation>
    <scope>NUCLEOTIDE SEQUENCE [LARGE SCALE GENOMIC DNA]</scope>
    <source>
        <strain evidence="2 3">DSM 24015</strain>
    </source>
</reference>
<protein>
    <submittedName>
        <fullName evidence="2">Phage terminase large subunit</fullName>
    </submittedName>
</protein>
<feature type="domain" description="Phage terminase large subunit N-terminal" evidence="1">
    <location>
        <begin position="19"/>
        <end position="119"/>
    </location>
</feature>
<dbReference type="AlphaFoldDB" id="A0A1G7BFF9"/>
<sequence length="142" mass="16287">MLIQTQAVYNPLYTNIDKFIILLTRGRDSAKSYNATTFVERLSFEQGHKILFSRYTITSARISIIPEFEEKIEKEGVQDYFTVNNNEIINRFSGSPILFIGIKTSSGNQTANLKSIQGNLSSNIKSDKWNRSFISIKRILLR</sequence>
<dbReference type="InterPro" id="IPR027417">
    <property type="entry name" value="P-loop_NTPase"/>
</dbReference>
<evidence type="ECO:0000313" key="2">
    <source>
        <dbReference type="EMBL" id="SDE24975.1"/>
    </source>
</evidence>
<dbReference type="InterPro" id="IPR035412">
    <property type="entry name" value="Terminase_L_N"/>
</dbReference>